<dbReference type="NCBIfam" id="NF047401">
    <property type="entry name" value="TA_anti_VapB15"/>
    <property type="match status" value="1"/>
</dbReference>
<dbReference type="Proteomes" id="UP000727490">
    <property type="component" value="Unassembled WGS sequence"/>
</dbReference>
<name>A0A951IZK2_9BACT</name>
<reference evidence="1 2" key="1">
    <citation type="journal article" date="2020" name="Syst. Appl. Microbiol.">
        <title>Arthrospiribacter ruber gen. nov., sp. nov., a novel bacterium isolated from Arthrospira cultures.</title>
        <authorList>
            <person name="Waleron M."/>
            <person name="Misztak A."/>
            <person name="Waleron M.M."/>
            <person name="Furmaniak M."/>
            <person name="Mrozik A."/>
            <person name="Waleron K."/>
        </authorList>
    </citation>
    <scope>NUCLEOTIDE SEQUENCE [LARGE SCALE GENOMIC DNA]</scope>
    <source>
        <strain evidence="1 2">DPMB0001</strain>
    </source>
</reference>
<evidence type="ECO:0000313" key="2">
    <source>
        <dbReference type="Proteomes" id="UP000727490"/>
    </source>
</evidence>
<keyword evidence="2" id="KW-1185">Reference proteome</keyword>
<dbReference type="EMBL" id="RPHB01000011">
    <property type="protein sequence ID" value="MBW3470055.1"/>
    <property type="molecule type" value="Genomic_DNA"/>
</dbReference>
<protein>
    <submittedName>
        <fullName evidence="1">Uncharacterized protein</fullName>
    </submittedName>
</protein>
<accession>A0A951IZK2</accession>
<comment type="caution">
    <text evidence="1">The sequence shown here is derived from an EMBL/GenBank/DDBJ whole genome shotgun (WGS) entry which is preliminary data.</text>
</comment>
<sequence length="76" mass="8995">MKTALQIDLTFDQVLSIVKQLSKEEKLKLSKELEKEVIESRLSRLLDTFKTDELDLKTISEEVEFVRQQFYEKKSS</sequence>
<gene>
    <name evidence="1" type="ORF">EGN73_19870</name>
</gene>
<evidence type="ECO:0000313" key="1">
    <source>
        <dbReference type="EMBL" id="MBW3470055.1"/>
    </source>
</evidence>
<proteinExistence type="predicted"/>
<organism evidence="1 2">
    <name type="scientific">Arthrospiribacter ruber</name>
    <dbReference type="NCBI Taxonomy" id="2487934"/>
    <lineage>
        <taxon>Bacteria</taxon>
        <taxon>Pseudomonadati</taxon>
        <taxon>Bacteroidota</taxon>
        <taxon>Cytophagia</taxon>
        <taxon>Cytophagales</taxon>
        <taxon>Cyclobacteriaceae</taxon>
        <taxon>Arthrospiribacter</taxon>
    </lineage>
</organism>
<dbReference type="AlphaFoldDB" id="A0A951IZK2"/>